<protein>
    <submittedName>
        <fullName evidence="2">Multidrug effflux MFS transporter</fullName>
    </submittedName>
</protein>
<accession>A0A4U2ZZB1</accession>
<dbReference type="EMBL" id="SZON01003521">
    <property type="protein sequence ID" value="TKI79750.1"/>
    <property type="molecule type" value="Genomic_DNA"/>
</dbReference>
<sequence length="98" mass="10674">VINMIVFLVAMFILLLGIGIALPNCLSLALVDFQDVIGTAGALFSLGYYVIVTMAVWGMSQLHTGSLLVMPLYFLAIVVIMMVFTKVFILGKQTSKMI</sequence>
<feature type="non-terminal residue" evidence="2">
    <location>
        <position position="1"/>
    </location>
</feature>
<evidence type="ECO:0000256" key="1">
    <source>
        <dbReference type="SAM" id="Phobius"/>
    </source>
</evidence>
<proteinExistence type="predicted"/>
<reference evidence="2 3" key="1">
    <citation type="journal article" date="2019" name="Environ. Microbiol.">
        <title>An active ?-lactamase is a part of an orchestrated cell wall stress resistance network of Bacillus subtilis and related rhizosphere species.</title>
        <authorList>
            <person name="Bucher T."/>
            <person name="Keren-Paz A."/>
            <person name="Hausser J."/>
            <person name="Olender T."/>
            <person name="Cytryn E."/>
            <person name="Kolodkin-Gal I."/>
        </authorList>
    </citation>
    <scope>NUCLEOTIDE SEQUENCE [LARGE SCALE GENOMIC DNA]</scope>
    <source>
        <strain evidence="2 3">I5</strain>
    </source>
</reference>
<organism evidence="2 3">
    <name type="scientific">Bacillus wiedmannii</name>
    <dbReference type="NCBI Taxonomy" id="1890302"/>
    <lineage>
        <taxon>Bacteria</taxon>
        <taxon>Bacillati</taxon>
        <taxon>Bacillota</taxon>
        <taxon>Bacilli</taxon>
        <taxon>Bacillales</taxon>
        <taxon>Bacillaceae</taxon>
        <taxon>Bacillus</taxon>
        <taxon>Bacillus cereus group</taxon>
    </lineage>
</organism>
<comment type="caution">
    <text evidence="2">The sequence shown here is derived from an EMBL/GenBank/DDBJ whole genome shotgun (WGS) entry which is preliminary data.</text>
</comment>
<dbReference type="Proteomes" id="UP000305222">
    <property type="component" value="Unassembled WGS sequence"/>
</dbReference>
<keyword evidence="1" id="KW-0812">Transmembrane</keyword>
<feature type="transmembrane region" description="Helical" evidence="1">
    <location>
        <begin position="37"/>
        <end position="60"/>
    </location>
</feature>
<dbReference type="AlphaFoldDB" id="A0A4U2ZZB1"/>
<gene>
    <name evidence="2" type="ORF">FC699_35615</name>
</gene>
<evidence type="ECO:0000313" key="3">
    <source>
        <dbReference type="Proteomes" id="UP000305222"/>
    </source>
</evidence>
<name>A0A4U2ZZB1_9BACI</name>
<keyword evidence="1" id="KW-1133">Transmembrane helix</keyword>
<feature type="transmembrane region" description="Helical" evidence="1">
    <location>
        <begin position="72"/>
        <end position="91"/>
    </location>
</feature>
<keyword evidence="1" id="KW-0472">Membrane</keyword>
<evidence type="ECO:0000313" key="2">
    <source>
        <dbReference type="EMBL" id="TKI79750.1"/>
    </source>
</evidence>
<dbReference type="Gene3D" id="1.20.1720.10">
    <property type="entry name" value="Multidrug resistance protein D"/>
    <property type="match status" value="1"/>
</dbReference>